<dbReference type="PANTHER" id="PTHR38471">
    <property type="entry name" value="FOUR HELIX BUNDLE PROTEIN"/>
    <property type="match status" value="1"/>
</dbReference>
<proteinExistence type="predicted"/>
<dbReference type="RefSeq" id="WP_231007203.1">
    <property type="nucleotide sequence ID" value="NZ_JAJNEC010000005.1"/>
</dbReference>
<name>A0ABS8PWZ5_9BACT</name>
<dbReference type="EMBL" id="JAJNEC010000005">
    <property type="protein sequence ID" value="MCD2424853.1"/>
    <property type="molecule type" value="Genomic_DNA"/>
</dbReference>
<dbReference type="InterPro" id="IPR036583">
    <property type="entry name" value="23S_rRNA_IVS_sf"/>
</dbReference>
<dbReference type="NCBIfam" id="TIGR02436">
    <property type="entry name" value="four helix bundle protein"/>
    <property type="match status" value="1"/>
</dbReference>
<reference evidence="1 2" key="1">
    <citation type="submission" date="2021-11" db="EMBL/GenBank/DDBJ databases">
        <title>Genomic of Niabella pedocola.</title>
        <authorList>
            <person name="Wu T."/>
        </authorList>
    </citation>
    <scope>NUCLEOTIDE SEQUENCE [LARGE SCALE GENOMIC DNA]</scope>
    <source>
        <strain evidence="1 2">JCM 31011</strain>
    </source>
</reference>
<keyword evidence="2" id="KW-1185">Reference proteome</keyword>
<dbReference type="SUPFAM" id="SSF158446">
    <property type="entry name" value="IVS-encoded protein-like"/>
    <property type="match status" value="1"/>
</dbReference>
<protein>
    <submittedName>
        <fullName evidence="1">Four helix bundle protein</fullName>
    </submittedName>
</protein>
<dbReference type="InterPro" id="IPR012657">
    <property type="entry name" value="23S_rRNA-intervening_sequence"/>
</dbReference>
<dbReference type="Proteomes" id="UP001199816">
    <property type="component" value="Unassembled WGS sequence"/>
</dbReference>
<accession>A0ABS8PWZ5</accession>
<organism evidence="1 2">
    <name type="scientific">Niabella pedocola</name>
    <dbReference type="NCBI Taxonomy" id="1752077"/>
    <lineage>
        <taxon>Bacteria</taxon>
        <taxon>Pseudomonadati</taxon>
        <taxon>Bacteroidota</taxon>
        <taxon>Chitinophagia</taxon>
        <taxon>Chitinophagales</taxon>
        <taxon>Chitinophagaceae</taxon>
        <taxon>Niabella</taxon>
    </lineage>
</organism>
<dbReference type="Pfam" id="PF05635">
    <property type="entry name" value="23S_rRNA_IVP"/>
    <property type="match status" value="1"/>
</dbReference>
<sequence length="128" mass="15300">MKSYRDLNIYREAHRLAIEIHRISLQLPKFECFEEGSQIRRSSKAVSTAIVEGYGRKRYKAEFIRYLTYAHTECDETIEHLDYLFETKSLTDKEGYETVRENYTGLSKQINKFIDWVENNWNNYPSAE</sequence>
<dbReference type="Gene3D" id="1.20.1440.60">
    <property type="entry name" value="23S rRNA-intervening sequence"/>
    <property type="match status" value="1"/>
</dbReference>
<evidence type="ECO:0000313" key="2">
    <source>
        <dbReference type="Proteomes" id="UP001199816"/>
    </source>
</evidence>
<evidence type="ECO:0000313" key="1">
    <source>
        <dbReference type="EMBL" id="MCD2424853.1"/>
    </source>
</evidence>
<gene>
    <name evidence="1" type="ORF">LQ567_18870</name>
</gene>
<dbReference type="PANTHER" id="PTHR38471:SF2">
    <property type="entry name" value="FOUR HELIX BUNDLE PROTEIN"/>
    <property type="match status" value="1"/>
</dbReference>
<comment type="caution">
    <text evidence="1">The sequence shown here is derived from an EMBL/GenBank/DDBJ whole genome shotgun (WGS) entry which is preliminary data.</text>
</comment>